<gene>
    <name evidence="2" type="ORF">ACN38_g3318</name>
</gene>
<dbReference type="Pfam" id="PF12511">
    <property type="entry name" value="DUF3716"/>
    <property type="match status" value="1"/>
</dbReference>
<dbReference type="OrthoDB" id="4329086at2759"/>
<evidence type="ECO:0000313" key="2">
    <source>
        <dbReference type="EMBL" id="KOS45743.1"/>
    </source>
</evidence>
<feature type="region of interest" description="Disordered" evidence="1">
    <location>
        <begin position="94"/>
        <end position="135"/>
    </location>
</feature>
<reference evidence="2 3" key="1">
    <citation type="submission" date="2015-08" db="EMBL/GenBank/DDBJ databases">
        <title>Genome sequencing of Penicillium nordicum.</title>
        <authorList>
            <person name="Nguyen H.D."/>
            <person name="Seifert K.A."/>
        </authorList>
    </citation>
    <scope>NUCLEOTIDE SEQUENCE [LARGE SCALE GENOMIC DNA]</scope>
    <source>
        <strain evidence="2 3">DAOMC 185683</strain>
    </source>
</reference>
<dbReference type="InterPro" id="IPR022190">
    <property type="entry name" value="DUF3716"/>
</dbReference>
<dbReference type="Proteomes" id="UP000037696">
    <property type="component" value="Unassembled WGS sequence"/>
</dbReference>
<evidence type="ECO:0000256" key="1">
    <source>
        <dbReference type="SAM" id="MobiDB-lite"/>
    </source>
</evidence>
<keyword evidence="3" id="KW-1185">Reference proteome</keyword>
<sequence>MPNQREPYPRPGISLMAQKLQQQMNDNLPPVEAALMQVVGQQNGLQCTRCLQLFGIFSQCVSVRNVGGLSACTNCHWEEQDDCCRYLQTFGTSPKPKAGPSPLNPRQDTTSTNFLQNPARNPFRSHSHTSRTDIGTASGTIIRPLQRLEMVNRLVGQLQLMRQSIQKIFGEGAHMCNSTMSPCSDGFNRVYKPLHF</sequence>
<comment type="caution">
    <text evidence="2">The sequence shown here is derived from an EMBL/GenBank/DDBJ whole genome shotgun (WGS) entry which is preliminary data.</text>
</comment>
<feature type="compositionally biased region" description="Polar residues" evidence="1">
    <location>
        <begin position="104"/>
        <end position="119"/>
    </location>
</feature>
<protein>
    <submittedName>
        <fullName evidence="2">Uncharacterized protein</fullName>
    </submittedName>
</protein>
<organism evidence="2 3">
    <name type="scientific">Penicillium nordicum</name>
    <dbReference type="NCBI Taxonomy" id="229535"/>
    <lineage>
        <taxon>Eukaryota</taxon>
        <taxon>Fungi</taxon>
        <taxon>Dikarya</taxon>
        <taxon>Ascomycota</taxon>
        <taxon>Pezizomycotina</taxon>
        <taxon>Eurotiomycetes</taxon>
        <taxon>Eurotiomycetidae</taxon>
        <taxon>Eurotiales</taxon>
        <taxon>Aspergillaceae</taxon>
        <taxon>Penicillium</taxon>
    </lineage>
</organism>
<dbReference type="EMBL" id="LHQQ01000039">
    <property type="protein sequence ID" value="KOS45743.1"/>
    <property type="molecule type" value="Genomic_DNA"/>
</dbReference>
<accession>A0A0M9WI71</accession>
<name>A0A0M9WI71_9EURO</name>
<proteinExistence type="predicted"/>
<evidence type="ECO:0000313" key="3">
    <source>
        <dbReference type="Proteomes" id="UP000037696"/>
    </source>
</evidence>
<dbReference type="AlphaFoldDB" id="A0A0M9WI71"/>